<keyword evidence="5" id="KW-0547">Nucleotide-binding</keyword>
<keyword evidence="2 3" id="KW-0732">Signal</keyword>
<protein>
    <submittedName>
        <fullName evidence="5">ABC transporter ATP-binding protein</fullName>
    </submittedName>
</protein>
<feature type="chain" id="PRO_5022877410" evidence="3">
    <location>
        <begin position="50"/>
        <end position="456"/>
    </location>
</feature>
<dbReference type="OrthoDB" id="9783240at2"/>
<dbReference type="InterPro" id="IPR028081">
    <property type="entry name" value="Leu-bd"/>
</dbReference>
<comment type="similarity">
    <text evidence="1">Belongs to the leucine-binding protein family.</text>
</comment>
<evidence type="ECO:0000259" key="4">
    <source>
        <dbReference type="Pfam" id="PF13458"/>
    </source>
</evidence>
<evidence type="ECO:0000256" key="2">
    <source>
        <dbReference type="ARBA" id="ARBA00022729"/>
    </source>
</evidence>
<organism evidence="5 6">
    <name type="scientific">Zeimonas arvi</name>
    <dbReference type="NCBI Taxonomy" id="2498847"/>
    <lineage>
        <taxon>Bacteria</taxon>
        <taxon>Pseudomonadati</taxon>
        <taxon>Pseudomonadota</taxon>
        <taxon>Betaproteobacteria</taxon>
        <taxon>Burkholderiales</taxon>
        <taxon>Burkholderiaceae</taxon>
        <taxon>Zeimonas</taxon>
    </lineage>
</organism>
<reference evidence="5 6" key="1">
    <citation type="submission" date="2019-06" db="EMBL/GenBank/DDBJ databases">
        <title>Quisquiliibacterium sp. nov., isolated from a maize field.</title>
        <authorList>
            <person name="Lin S.-Y."/>
            <person name="Tsai C.-F."/>
            <person name="Young C.-C."/>
        </authorList>
    </citation>
    <scope>NUCLEOTIDE SEQUENCE [LARGE SCALE GENOMIC DNA]</scope>
    <source>
        <strain evidence="5 6">CC-CFT501</strain>
    </source>
</reference>
<evidence type="ECO:0000256" key="1">
    <source>
        <dbReference type="ARBA" id="ARBA00010062"/>
    </source>
</evidence>
<sequence length="456" mass="49069">MRTFTRLAVAISRARQSASALSASALSVGAAAVATLAVCGLAAPGQAHAQDKQIKIGVIYDLTGPLAAGGSHAGYLGNKYAIDMINERGGVEGYKIVPIYADAQSKAEVAINETERLLNQEKVDMIMGVFSSAHCVPMAQKVDQAKSFMWANICVASSVFKDKNLRNVFRAQVHSDQFGEASCKFLAENAKSKLGKEVKDLKVAIIYEDGPYGAGVAAGNEATCKQLGMQIAIKEGYAATSPDLSPLVTKLRRARPDAILHTGYNPDITLFLRQAKEQGLKWDALIGHGAGYGQFDKLYATFKDDANLIYNVDPVAAQLLDPKTLAPGLGDVTKEMVRRYVAETKADEVPPHVSMGFNQAWIFFTDVLPRAIKKHGGISPEALRQASLETDIPVGGTIQGYGVKFFPPGHPMSGQNERSSPVVMQYNAKDTYIVWPDAIKTKDAVLPLPKGHAYAK</sequence>
<dbReference type="CDD" id="cd06340">
    <property type="entry name" value="PBP1_ABC_ligand_binding-like"/>
    <property type="match status" value="1"/>
</dbReference>
<evidence type="ECO:0000313" key="6">
    <source>
        <dbReference type="Proteomes" id="UP000321548"/>
    </source>
</evidence>
<feature type="signal peptide" evidence="3">
    <location>
        <begin position="1"/>
        <end position="49"/>
    </location>
</feature>
<comment type="caution">
    <text evidence="5">The sequence shown here is derived from an EMBL/GenBank/DDBJ whole genome shotgun (WGS) entry which is preliminary data.</text>
</comment>
<dbReference type="Pfam" id="PF13458">
    <property type="entry name" value="Peripla_BP_6"/>
    <property type="match status" value="1"/>
</dbReference>
<feature type="domain" description="Leucine-binding protein" evidence="4">
    <location>
        <begin position="53"/>
        <end position="392"/>
    </location>
</feature>
<name>A0A5C8P4N6_9BURK</name>
<dbReference type="InterPro" id="IPR028082">
    <property type="entry name" value="Peripla_BP_I"/>
</dbReference>
<keyword evidence="6" id="KW-1185">Reference proteome</keyword>
<dbReference type="Proteomes" id="UP000321548">
    <property type="component" value="Unassembled WGS sequence"/>
</dbReference>
<proteinExistence type="inferred from homology"/>
<evidence type="ECO:0000256" key="3">
    <source>
        <dbReference type="SAM" id="SignalP"/>
    </source>
</evidence>
<keyword evidence="5" id="KW-0067">ATP-binding</keyword>
<dbReference type="PANTHER" id="PTHR47151:SF2">
    <property type="entry name" value="AMINO ACID BINDING PROTEIN"/>
    <property type="match status" value="1"/>
</dbReference>
<gene>
    <name evidence="5" type="ORF">FHP08_00910</name>
</gene>
<dbReference type="AlphaFoldDB" id="A0A5C8P4N6"/>
<dbReference type="GO" id="GO:0005524">
    <property type="term" value="F:ATP binding"/>
    <property type="evidence" value="ECO:0007669"/>
    <property type="project" value="UniProtKB-KW"/>
</dbReference>
<evidence type="ECO:0000313" key="5">
    <source>
        <dbReference type="EMBL" id="TXL68283.1"/>
    </source>
</evidence>
<dbReference type="Gene3D" id="3.40.50.2300">
    <property type="match status" value="2"/>
</dbReference>
<dbReference type="RefSeq" id="WP_147702424.1">
    <property type="nucleotide sequence ID" value="NZ_VDUY01000001.1"/>
</dbReference>
<dbReference type="EMBL" id="VDUY01000001">
    <property type="protein sequence ID" value="TXL68283.1"/>
    <property type="molecule type" value="Genomic_DNA"/>
</dbReference>
<dbReference type="SUPFAM" id="SSF53822">
    <property type="entry name" value="Periplasmic binding protein-like I"/>
    <property type="match status" value="1"/>
</dbReference>
<accession>A0A5C8P4N6</accession>
<dbReference type="PANTHER" id="PTHR47151">
    <property type="entry name" value="LEU/ILE/VAL-BINDING ABC TRANSPORTER SUBUNIT"/>
    <property type="match status" value="1"/>
</dbReference>